<accession>A0A4C1U6V0</accession>
<keyword evidence="1" id="KW-0732">Signal</keyword>
<name>A0A4C1U6V0_EUMVA</name>
<organism evidence="2 3">
    <name type="scientific">Eumeta variegata</name>
    <name type="common">Bagworm moth</name>
    <name type="synonym">Eumeta japonica</name>
    <dbReference type="NCBI Taxonomy" id="151549"/>
    <lineage>
        <taxon>Eukaryota</taxon>
        <taxon>Metazoa</taxon>
        <taxon>Ecdysozoa</taxon>
        <taxon>Arthropoda</taxon>
        <taxon>Hexapoda</taxon>
        <taxon>Insecta</taxon>
        <taxon>Pterygota</taxon>
        <taxon>Neoptera</taxon>
        <taxon>Endopterygota</taxon>
        <taxon>Lepidoptera</taxon>
        <taxon>Glossata</taxon>
        <taxon>Ditrysia</taxon>
        <taxon>Tineoidea</taxon>
        <taxon>Psychidae</taxon>
        <taxon>Oiketicinae</taxon>
        <taxon>Eumeta</taxon>
    </lineage>
</organism>
<protein>
    <recommendedName>
        <fullName evidence="4">Secreted protein</fullName>
    </recommendedName>
</protein>
<sequence>MIIRRAHYLLITFVLFHVSPSVVATTAVSVASFRMRLRHTKRINHVVIVMSDRFLMSDRSRYWAVSSCGHVRGDPPCYEQEFATATRMALGGRHRYGWAVAASASPCGHCGP</sequence>
<evidence type="ECO:0000313" key="3">
    <source>
        <dbReference type="Proteomes" id="UP000299102"/>
    </source>
</evidence>
<dbReference type="AlphaFoldDB" id="A0A4C1U6V0"/>
<feature type="chain" id="PRO_5020037555" description="Secreted protein" evidence="1">
    <location>
        <begin position="25"/>
        <end position="112"/>
    </location>
</feature>
<dbReference type="Proteomes" id="UP000299102">
    <property type="component" value="Unassembled WGS sequence"/>
</dbReference>
<proteinExistence type="predicted"/>
<dbReference type="EMBL" id="BGZK01000135">
    <property type="protein sequence ID" value="GBP21988.1"/>
    <property type="molecule type" value="Genomic_DNA"/>
</dbReference>
<evidence type="ECO:0008006" key="4">
    <source>
        <dbReference type="Google" id="ProtNLM"/>
    </source>
</evidence>
<evidence type="ECO:0000256" key="1">
    <source>
        <dbReference type="SAM" id="SignalP"/>
    </source>
</evidence>
<comment type="caution">
    <text evidence="2">The sequence shown here is derived from an EMBL/GenBank/DDBJ whole genome shotgun (WGS) entry which is preliminary data.</text>
</comment>
<reference evidence="2 3" key="1">
    <citation type="journal article" date="2019" name="Commun. Biol.">
        <title>The bagworm genome reveals a unique fibroin gene that provides high tensile strength.</title>
        <authorList>
            <person name="Kono N."/>
            <person name="Nakamura H."/>
            <person name="Ohtoshi R."/>
            <person name="Tomita M."/>
            <person name="Numata K."/>
            <person name="Arakawa K."/>
        </authorList>
    </citation>
    <scope>NUCLEOTIDE SEQUENCE [LARGE SCALE GENOMIC DNA]</scope>
</reference>
<gene>
    <name evidence="2" type="ORF">EVAR_18629_1</name>
</gene>
<keyword evidence="3" id="KW-1185">Reference proteome</keyword>
<feature type="signal peptide" evidence="1">
    <location>
        <begin position="1"/>
        <end position="24"/>
    </location>
</feature>
<evidence type="ECO:0000313" key="2">
    <source>
        <dbReference type="EMBL" id="GBP21988.1"/>
    </source>
</evidence>